<evidence type="ECO:0000313" key="2">
    <source>
        <dbReference type="EMBL" id="WJZ98346.1"/>
    </source>
</evidence>
<protein>
    <recommendedName>
        <fullName evidence="1">APO domain-containing protein</fullName>
    </recommendedName>
</protein>
<dbReference type="EMBL" id="CP126658">
    <property type="protein sequence ID" value="WJZ98346.1"/>
    <property type="molecule type" value="Genomic_DNA"/>
</dbReference>
<reference evidence="2 3" key="1">
    <citation type="journal article" date="2023" name="Hortic Res">
        <title>The complete reference genome for grapevine (Vitis vinifera L.) genetics and breeding.</title>
        <authorList>
            <person name="Shi X."/>
            <person name="Cao S."/>
            <person name="Wang X."/>
            <person name="Huang S."/>
            <person name="Wang Y."/>
            <person name="Liu Z."/>
            <person name="Liu W."/>
            <person name="Leng X."/>
            <person name="Peng Y."/>
            <person name="Wang N."/>
            <person name="Wang Y."/>
            <person name="Ma Z."/>
            <person name="Xu X."/>
            <person name="Zhang F."/>
            <person name="Xue H."/>
            <person name="Zhong H."/>
            <person name="Wang Y."/>
            <person name="Zhang K."/>
            <person name="Velt A."/>
            <person name="Avia K."/>
            <person name="Holtgrawe D."/>
            <person name="Grimplet J."/>
            <person name="Matus J.T."/>
            <person name="Ware D."/>
            <person name="Wu X."/>
            <person name="Wang H."/>
            <person name="Liu C."/>
            <person name="Fang Y."/>
            <person name="Rustenholz C."/>
            <person name="Cheng Z."/>
            <person name="Xiao H."/>
            <person name="Zhou Y."/>
        </authorList>
    </citation>
    <scope>NUCLEOTIDE SEQUENCE [LARGE SCALE GENOMIC DNA]</scope>
    <source>
        <strain evidence="3">cv. Pinot noir / PN40024</strain>
        <tissue evidence="2">Leaf</tissue>
    </source>
</reference>
<evidence type="ECO:0000259" key="1">
    <source>
        <dbReference type="PROSITE" id="PS51499"/>
    </source>
</evidence>
<dbReference type="Pfam" id="PF05634">
    <property type="entry name" value="APO_RNA-bind"/>
    <property type="match status" value="2"/>
</dbReference>
<feature type="domain" description="APO" evidence="1">
    <location>
        <begin position="1"/>
        <end position="64"/>
    </location>
</feature>
<feature type="domain" description="APO" evidence="1">
    <location>
        <begin position="138"/>
        <end position="162"/>
    </location>
</feature>
<dbReference type="PROSITE" id="PS51499">
    <property type="entry name" value="APO"/>
    <property type="match status" value="2"/>
</dbReference>
<sequence>MKLLVEYVPITMLCNNFADILVPVDAFHLFDRLGRRIPHEERFSIPRIPAVVELCIQAGADLPEFPTKSEFIDADESELPDPVPEVPKTPLLTEIPDSEIEAPSSAEETALLAEETLKAWEKMKGGAKKLMRMYPVRVCGYCPEVHIGPSGHKAQNCGAHKH</sequence>
<gene>
    <name evidence="2" type="ORF">VitviT2T_016875</name>
</gene>
<evidence type="ECO:0000313" key="3">
    <source>
        <dbReference type="Proteomes" id="UP001227230"/>
    </source>
</evidence>
<dbReference type="InterPro" id="IPR023342">
    <property type="entry name" value="APO_dom"/>
</dbReference>
<keyword evidence="3" id="KW-1185">Reference proteome</keyword>
<dbReference type="Proteomes" id="UP001227230">
    <property type="component" value="Chromosome 11"/>
</dbReference>
<proteinExistence type="predicted"/>
<name>A0ABY9CT85_VITVI</name>
<organism evidence="2 3">
    <name type="scientific">Vitis vinifera</name>
    <name type="common">Grape</name>
    <dbReference type="NCBI Taxonomy" id="29760"/>
    <lineage>
        <taxon>Eukaryota</taxon>
        <taxon>Viridiplantae</taxon>
        <taxon>Streptophyta</taxon>
        <taxon>Embryophyta</taxon>
        <taxon>Tracheophyta</taxon>
        <taxon>Spermatophyta</taxon>
        <taxon>Magnoliopsida</taxon>
        <taxon>eudicotyledons</taxon>
        <taxon>Gunneridae</taxon>
        <taxon>Pentapetalae</taxon>
        <taxon>rosids</taxon>
        <taxon>Vitales</taxon>
        <taxon>Vitaceae</taxon>
        <taxon>Viteae</taxon>
        <taxon>Vitis</taxon>
    </lineage>
</organism>
<accession>A0ABY9CT85</accession>